<feature type="transmembrane region" description="Helical" evidence="1">
    <location>
        <begin position="49"/>
        <end position="69"/>
    </location>
</feature>
<protein>
    <submittedName>
        <fullName evidence="2">DUF2939 domain-containing protein</fullName>
    </submittedName>
</protein>
<dbReference type="Pfam" id="PF11159">
    <property type="entry name" value="DUF2939"/>
    <property type="match status" value="1"/>
</dbReference>
<dbReference type="RefSeq" id="WP_202824672.1">
    <property type="nucleotide sequence ID" value="NZ_JAEUXJ010000002.1"/>
</dbReference>
<evidence type="ECO:0000256" key="1">
    <source>
        <dbReference type="SAM" id="Phobius"/>
    </source>
</evidence>
<keyword evidence="3" id="KW-1185">Reference proteome</keyword>
<gene>
    <name evidence="2" type="ORF">JMJ55_06365</name>
</gene>
<evidence type="ECO:0000313" key="3">
    <source>
        <dbReference type="Proteomes" id="UP000606490"/>
    </source>
</evidence>
<accession>A0ABS1V2M8</accession>
<reference evidence="2 3" key="1">
    <citation type="submission" date="2021-01" db="EMBL/GenBank/DDBJ databases">
        <title>Belnapia mucosa sp. nov. and Belnapia arida sp. nov., isolated from the Tabernas Desert (Almeria, Spain).</title>
        <authorList>
            <person name="Molina-Menor E."/>
            <person name="Vidal-Verdu A."/>
            <person name="Calonge A."/>
            <person name="Satari L."/>
            <person name="Pereto Magraner J."/>
            <person name="Porcar Miralles M."/>
        </authorList>
    </citation>
    <scope>NUCLEOTIDE SEQUENCE [LARGE SCALE GENOMIC DNA]</scope>
    <source>
        <strain evidence="2 3">T6</strain>
    </source>
</reference>
<keyword evidence="1" id="KW-1133">Transmembrane helix</keyword>
<evidence type="ECO:0000313" key="2">
    <source>
        <dbReference type="EMBL" id="MBL6454939.1"/>
    </source>
</evidence>
<dbReference type="Proteomes" id="UP000606490">
    <property type="component" value="Unassembled WGS sequence"/>
</dbReference>
<keyword evidence="1" id="KW-0472">Membrane</keyword>
<comment type="caution">
    <text evidence="2">The sequence shown here is derived from an EMBL/GenBank/DDBJ whole genome shotgun (WGS) entry which is preliminary data.</text>
</comment>
<name>A0ABS1V2M8_9PROT</name>
<dbReference type="EMBL" id="JAEUXJ010000002">
    <property type="protein sequence ID" value="MBL6454939.1"/>
    <property type="molecule type" value="Genomic_DNA"/>
</dbReference>
<proteinExistence type="predicted"/>
<dbReference type="InterPro" id="IPR021330">
    <property type="entry name" value="DUF2939"/>
</dbReference>
<organism evidence="2 3">
    <name type="scientific">Belnapia mucosa</name>
    <dbReference type="NCBI Taxonomy" id="2804532"/>
    <lineage>
        <taxon>Bacteria</taxon>
        <taxon>Pseudomonadati</taxon>
        <taxon>Pseudomonadota</taxon>
        <taxon>Alphaproteobacteria</taxon>
        <taxon>Acetobacterales</taxon>
        <taxon>Roseomonadaceae</taxon>
        <taxon>Belnapia</taxon>
    </lineage>
</organism>
<sequence>MMTRSLGARSSASDDPWDEVWANFDARQPQAPPPAVLDRMASRARNGRVGLVLLTAASLVLLVATAYAAPLRAAGGIAEALRGGDRAAVEALVDWRALRAAPHPPAHPFLGRLEEIVQQRLGTPEGLLALAEARLGPAWPAPQMEPTGLGRARLILAGPGQPGRGLALSLACQGWLPPRWRVVGVEPLG</sequence>
<keyword evidence="1" id="KW-0812">Transmembrane</keyword>